<dbReference type="PANTHER" id="PTHR46902:SF1">
    <property type="entry name" value="DOMON DOMAIN-CONTAINING PROTEIN FRRS1L"/>
    <property type="match status" value="1"/>
</dbReference>
<dbReference type="AlphaFoldDB" id="A0A7D9L7S2"/>
<dbReference type="EMBL" id="CACRXK020014838">
    <property type="protein sequence ID" value="CAB4027496.1"/>
    <property type="molecule type" value="Genomic_DNA"/>
</dbReference>
<dbReference type="InterPro" id="IPR005018">
    <property type="entry name" value="DOMON_domain"/>
</dbReference>
<dbReference type="PANTHER" id="PTHR46902">
    <property type="entry name" value="DOMON DOMAIN-CONTAINING PROTEIN FRRS1L"/>
    <property type="match status" value="1"/>
</dbReference>
<dbReference type="GO" id="GO:0099072">
    <property type="term" value="P:regulation of postsynaptic membrane neurotransmitter receptor levels"/>
    <property type="evidence" value="ECO:0007669"/>
    <property type="project" value="TreeGrafter"/>
</dbReference>
<feature type="non-terminal residue" evidence="1">
    <location>
        <position position="401"/>
    </location>
</feature>
<comment type="caution">
    <text evidence="1">The sequence shown here is derived from an EMBL/GenBank/DDBJ whole genome shotgun (WGS) entry which is preliminary data.</text>
</comment>
<dbReference type="GO" id="GO:1900449">
    <property type="term" value="P:regulation of glutamate receptor signaling pathway"/>
    <property type="evidence" value="ECO:0007669"/>
    <property type="project" value="InterPro"/>
</dbReference>
<sequence length="401" mass="44150">MTKGCLRDPAGCSGTDCNFFVTYSYQQDHVEFELFGKDSTYVSIGFNDKQEMINTDSVICYVNNGVLLIRSAKLTSKSAPILEEANYLNLTNSSMDQNSVQCRFTHPFRPTNSSKLRNLDDEFYLIHGTGSVQNHVLDYHQAKRGVSAYHVNLTRNVESRSASDALAADGCGKTVGCLRYPIGCSGTDCSYMATYRYQGGHVNFEMFGKQADWVAIGFSDNDEMPDTDAVVCQRVSQSSTVVIRSSRIAAESRPPLEVANDLVLTGKSFFSNNIQCRFTHPYIPEAGSKLSNLSQDAFLLYAKGALTGGDIDYHTKEKSHRGASPQRVDLKIATDIGNVGQAVTTDGCGMTKGCLRDPAGCSGTDCNFFVTYSYQQDHVEFELFGKDSTYVSIGFNDKQEM</sequence>
<dbReference type="PROSITE" id="PS50836">
    <property type="entry name" value="DOMON"/>
    <property type="match status" value="3"/>
</dbReference>
<dbReference type="Pfam" id="PF03351">
    <property type="entry name" value="DOMON"/>
    <property type="match status" value="2"/>
</dbReference>
<dbReference type="SMART" id="SM00664">
    <property type="entry name" value="DoH"/>
    <property type="match status" value="2"/>
</dbReference>
<evidence type="ECO:0000313" key="1">
    <source>
        <dbReference type="EMBL" id="CAB4027496.1"/>
    </source>
</evidence>
<keyword evidence="2" id="KW-1185">Reference proteome</keyword>
<evidence type="ECO:0000313" key="2">
    <source>
        <dbReference type="Proteomes" id="UP001152795"/>
    </source>
</evidence>
<organism evidence="1 2">
    <name type="scientific">Paramuricea clavata</name>
    <name type="common">Red gorgonian</name>
    <name type="synonym">Violescent sea-whip</name>
    <dbReference type="NCBI Taxonomy" id="317549"/>
    <lineage>
        <taxon>Eukaryota</taxon>
        <taxon>Metazoa</taxon>
        <taxon>Cnidaria</taxon>
        <taxon>Anthozoa</taxon>
        <taxon>Octocorallia</taxon>
        <taxon>Malacalcyonacea</taxon>
        <taxon>Plexauridae</taxon>
        <taxon>Paramuricea</taxon>
    </lineage>
</organism>
<dbReference type="InterPro" id="IPR042789">
    <property type="entry name" value="FRRS1L"/>
</dbReference>
<name>A0A7D9L7S2_PARCT</name>
<dbReference type="CDD" id="cd09628">
    <property type="entry name" value="DOMON_SDR_2_like"/>
    <property type="match status" value="1"/>
</dbReference>
<proteinExistence type="predicted"/>
<accession>A0A7D9L7S2</accession>
<gene>
    <name evidence="1" type="ORF">PACLA_8A027316</name>
</gene>
<dbReference type="Proteomes" id="UP001152795">
    <property type="component" value="Unassembled WGS sequence"/>
</dbReference>
<protein>
    <submittedName>
        <fullName evidence="1">Uncharacterized protein</fullName>
    </submittedName>
</protein>
<reference evidence="1" key="1">
    <citation type="submission" date="2020-04" db="EMBL/GenBank/DDBJ databases">
        <authorList>
            <person name="Alioto T."/>
            <person name="Alioto T."/>
            <person name="Gomez Garrido J."/>
        </authorList>
    </citation>
    <scope>NUCLEOTIDE SEQUENCE</scope>
    <source>
        <strain evidence="1">A484AB</strain>
    </source>
</reference>
<dbReference type="OrthoDB" id="5974263at2759"/>